<protein>
    <submittedName>
        <fullName evidence="1">Uncharacterized protein</fullName>
    </submittedName>
</protein>
<gene>
    <name evidence="1" type="ORF">S01H4_31906</name>
</gene>
<proteinExistence type="predicted"/>
<dbReference type="EMBL" id="BART01016620">
    <property type="protein sequence ID" value="GAG84040.1"/>
    <property type="molecule type" value="Genomic_DNA"/>
</dbReference>
<sequence length="41" mass="4290">MAVSTGVSGNLCTLTIEGAAVAESRTFTLTQNQGHMIIRLP</sequence>
<accession>X1AMW0</accession>
<comment type="caution">
    <text evidence="1">The sequence shown here is derived from an EMBL/GenBank/DDBJ whole genome shotgun (WGS) entry which is preliminary data.</text>
</comment>
<feature type="non-terminal residue" evidence="1">
    <location>
        <position position="41"/>
    </location>
</feature>
<evidence type="ECO:0000313" key="1">
    <source>
        <dbReference type="EMBL" id="GAG84040.1"/>
    </source>
</evidence>
<name>X1AMW0_9ZZZZ</name>
<dbReference type="AlphaFoldDB" id="X1AMW0"/>
<reference evidence="1" key="1">
    <citation type="journal article" date="2014" name="Front. Microbiol.">
        <title>High frequency of phylogenetically diverse reductive dehalogenase-homologous genes in deep subseafloor sedimentary metagenomes.</title>
        <authorList>
            <person name="Kawai M."/>
            <person name="Futagami T."/>
            <person name="Toyoda A."/>
            <person name="Takaki Y."/>
            <person name="Nishi S."/>
            <person name="Hori S."/>
            <person name="Arai W."/>
            <person name="Tsubouchi T."/>
            <person name="Morono Y."/>
            <person name="Uchiyama I."/>
            <person name="Ito T."/>
            <person name="Fujiyama A."/>
            <person name="Inagaki F."/>
            <person name="Takami H."/>
        </authorList>
    </citation>
    <scope>NUCLEOTIDE SEQUENCE</scope>
    <source>
        <strain evidence="1">Expedition CK06-06</strain>
    </source>
</reference>
<organism evidence="1">
    <name type="scientific">marine sediment metagenome</name>
    <dbReference type="NCBI Taxonomy" id="412755"/>
    <lineage>
        <taxon>unclassified sequences</taxon>
        <taxon>metagenomes</taxon>
        <taxon>ecological metagenomes</taxon>
    </lineage>
</organism>